<accession>A0A2R3Z557</accession>
<keyword evidence="1" id="KW-0472">Membrane</keyword>
<reference evidence="3" key="1">
    <citation type="submission" date="2018-03" db="EMBL/GenBank/DDBJ databases">
        <title>Gramella fulva sp. nov., isolated from a dry surface of tidal flat.</title>
        <authorList>
            <person name="Hwang S.H."/>
            <person name="Hwang W.M."/>
            <person name="Kang K."/>
            <person name="Ahn T.-Y."/>
        </authorList>
    </citation>
    <scope>NUCLEOTIDE SEQUENCE [LARGE SCALE GENOMIC DNA]</scope>
    <source>
        <strain evidence="3">SH35</strain>
    </source>
</reference>
<protein>
    <submittedName>
        <fullName evidence="2">Uncharacterized protein</fullName>
    </submittedName>
</protein>
<sequence>MPRIFKNIRRFLLKQNKVKGYLLYAIGEIILVVIGILIALQVNNWNEDRKTKIEEKKLLNQLEIDFQDNQNQLTDRIKEHQSIDGSLRKLLTAIRPDPEKIPEDSLNKYISDISHMVFYKPNTATITTLISSGKISIISNDSLALLLSKWPEKLENYQFGSTIIYNLYQNQILPYTAKQLHFRNSMIDIGLGNTGPSRFSTNQEKILSDPILENLAELRRVNEELLELIAIDLKAHQAKILRLIKKHLSKN</sequence>
<dbReference type="KEGG" id="grs:C7S20_08960"/>
<evidence type="ECO:0000256" key="1">
    <source>
        <dbReference type="SAM" id="Phobius"/>
    </source>
</evidence>
<proteinExistence type="predicted"/>
<evidence type="ECO:0000313" key="3">
    <source>
        <dbReference type="Proteomes" id="UP000241507"/>
    </source>
</evidence>
<dbReference type="RefSeq" id="WP_107012167.1">
    <property type="nucleotide sequence ID" value="NZ_CP028136.1"/>
</dbReference>
<name>A0A2R3Z557_9FLAO</name>
<dbReference type="EMBL" id="CP028136">
    <property type="protein sequence ID" value="AVR45389.1"/>
    <property type="molecule type" value="Genomic_DNA"/>
</dbReference>
<keyword evidence="1" id="KW-0812">Transmembrane</keyword>
<dbReference type="InterPro" id="IPR045749">
    <property type="entry name" value="DUF6090"/>
</dbReference>
<dbReference type="Proteomes" id="UP000241507">
    <property type="component" value="Chromosome"/>
</dbReference>
<keyword evidence="1" id="KW-1133">Transmembrane helix</keyword>
<feature type="transmembrane region" description="Helical" evidence="1">
    <location>
        <begin position="21"/>
        <end position="42"/>
    </location>
</feature>
<organism evidence="2 3">
    <name type="scientific">Christiangramia fulva</name>
    <dbReference type="NCBI Taxonomy" id="2126553"/>
    <lineage>
        <taxon>Bacteria</taxon>
        <taxon>Pseudomonadati</taxon>
        <taxon>Bacteroidota</taxon>
        <taxon>Flavobacteriia</taxon>
        <taxon>Flavobacteriales</taxon>
        <taxon>Flavobacteriaceae</taxon>
        <taxon>Christiangramia</taxon>
    </lineage>
</organism>
<gene>
    <name evidence="2" type="ORF">C7S20_08960</name>
</gene>
<dbReference type="AlphaFoldDB" id="A0A2R3Z557"/>
<dbReference type="Pfam" id="PF19578">
    <property type="entry name" value="DUF6090"/>
    <property type="match status" value="1"/>
</dbReference>
<evidence type="ECO:0000313" key="2">
    <source>
        <dbReference type="EMBL" id="AVR45389.1"/>
    </source>
</evidence>
<dbReference type="OrthoDB" id="821805at2"/>
<keyword evidence="3" id="KW-1185">Reference proteome</keyword>